<evidence type="ECO:0000256" key="3">
    <source>
        <dbReference type="ARBA" id="ARBA00011738"/>
    </source>
</evidence>
<dbReference type="InterPro" id="IPR002125">
    <property type="entry name" value="CMP_dCMP_dom"/>
</dbReference>
<evidence type="ECO:0000256" key="2">
    <source>
        <dbReference type="ARBA" id="ARBA00006576"/>
    </source>
</evidence>
<evidence type="ECO:0000256" key="5">
    <source>
        <dbReference type="ARBA" id="ARBA00022801"/>
    </source>
</evidence>
<dbReference type="GO" id="GO:0004126">
    <property type="term" value="F:cytidine deaminase activity"/>
    <property type="evidence" value="ECO:0007669"/>
    <property type="project" value="UniProtKB-EC"/>
</dbReference>
<dbReference type="GO" id="GO:0008270">
    <property type="term" value="F:zinc ion binding"/>
    <property type="evidence" value="ECO:0007669"/>
    <property type="project" value="InterPro"/>
</dbReference>
<feature type="domain" description="CMP/dCMP-type deaminase" evidence="7">
    <location>
        <begin position="180"/>
        <end position="294"/>
    </location>
</feature>
<dbReference type="InterPro" id="IPR050202">
    <property type="entry name" value="Cyt/Deoxycyt_deaminase"/>
</dbReference>
<gene>
    <name evidence="8" type="ORF">ISN44_As12g011560</name>
</gene>
<dbReference type="FunFam" id="3.40.140.10:FF:000006">
    <property type="entry name" value="Cytidine deaminase"/>
    <property type="match status" value="1"/>
</dbReference>
<keyword evidence="5" id="KW-0378">Hydrolase</keyword>
<dbReference type="FunFam" id="3.40.140.10:FF:000145">
    <property type="entry name" value="Probable inactive cytidine deaminase 4"/>
    <property type="match status" value="1"/>
</dbReference>
<evidence type="ECO:0000313" key="9">
    <source>
        <dbReference type="Proteomes" id="UP000694251"/>
    </source>
</evidence>
<evidence type="ECO:0000313" key="8">
    <source>
        <dbReference type="EMBL" id="KAG7545717.1"/>
    </source>
</evidence>
<keyword evidence="6" id="KW-0862">Zinc</keyword>
<evidence type="ECO:0000259" key="7">
    <source>
        <dbReference type="PROSITE" id="PS51747"/>
    </source>
</evidence>
<organism evidence="8 9">
    <name type="scientific">Arabidopsis suecica</name>
    <name type="common">Swedish thale-cress</name>
    <name type="synonym">Cardaminopsis suecica</name>
    <dbReference type="NCBI Taxonomy" id="45249"/>
    <lineage>
        <taxon>Eukaryota</taxon>
        <taxon>Viridiplantae</taxon>
        <taxon>Streptophyta</taxon>
        <taxon>Embryophyta</taxon>
        <taxon>Tracheophyta</taxon>
        <taxon>Spermatophyta</taxon>
        <taxon>Magnoliopsida</taxon>
        <taxon>eudicotyledons</taxon>
        <taxon>Gunneridae</taxon>
        <taxon>Pentapetalae</taxon>
        <taxon>rosids</taxon>
        <taxon>malvids</taxon>
        <taxon>Brassicales</taxon>
        <taxon>Brassicaceae</taxon>
        <taxon>Camelineae</taxon>
        <taxon>Arabidopsis</taxon>
    </lineage>
</organism>
<dbReference type="GO" id="GO:0005829">
    <property type="term" value="C:cytosol"/>
    <property type="evidence" value="ECO:0007669"/>
    <property type="project" value="TreeGrafter"/>
</dbReference>
<dbReference type="InterPro" id="IPR006263">
    <property type="entry name" value="Cyt_deam_dimer"/>
</dbReference>
<dbReference type="EMBL" id="JAEFBJ010000012">
    <property type="protein sequence ID" value="KAG7545717.1"/>
    <property type="molecule type" value="Genomic_DNA"/>
</dbReference>
<reference evidence="8 9" key="1">
    <citation type="submission" date="2020-12" db="EMBL/GenBank/DDBJ databases">
        <title>Concerted genomic and epigenomic changes stabilize Arabidopsis allopolyploids.</title>
        <authorList>
            <person name="Chen Z."/>
        </authorList>
    </citation>
    <scope>NUCLEOTIDE SEQUENCE [LARGE SCALE GENOMIC DNA]</scope>
    <source>
        <strain evidence="8">As9502</strain>
        <tissue evidence="8">Leaf</tissue>
    </source>
</reference>
<dbReference type="GO" id="GO:0046135">
    <property type="term" value="P:pyrimidine nucleoside catabolic process"/>
    <property type="evidence" value="ECO:0007669"/>
    <property type="project" value="UniProtKB-ARBA"/>
</dbReference>
<dbReference type="InterPro" id="IPR016192">
    <property type="entry name" value="APOBEC/CMP_deaminase_Zn-bd"/>
</dbReference>
<comment type="subunit">
    <text evidence="3">Homodimer.</text>
</comment>
<dbReference type="OrthoDB" id="414540at2759"/>
<protein>
    <submittedName>
        <fullName evidence="8">Cytidine deaminase homodimeric</fullName>
    </submittedName>
</protein>
<comment type="cofactor">
    <cofactor evidence="1">
        <name>Zn(2+)</name>
        <dbReference type="ChEBI" id="CHEBI:29105"/>
    </cofactor>
</comment>
<dbReference type="NCBIfam" id="TIGR01355">
    <property type="entry name" value="cyt_deam_dimer"/>
    <property type="match status" value="1"/>
</dbReference>
<dbReference type="InterPro" id="IPR013171">
    <property type="entry name" value="Cyd/dCyd_deaminase_Zn-bd"/>
</dbReference>
<dbReference type="PANTHER" id="PTHR11644:SF28">
    <property type="entry name" value="CYTIDINE DEAMINASE 8-RELATED"/>
    <property type="match status" value="1"/>
</dbReference>
<dbReference type="PROSITE" id="PS51747">
    <property type="entry name" value="CYT_DCMP_DEAMINASES_2"/>
    <property type="match status" value="2"/>
</dbReference>
<proteinExistence type="inferred from homology"/>
<evidence type="ECO:0000256" key="1">
    <source>
        <dbReference type="ARBA" id="ARBA00001947"/>
    </source>
</evidence>
<sequence length="294" mass="32180">MAQPFRFILDQTETESYGDFIPRNLRPLIDRATPHARAHISGSPVVAIGLASSGQTFFGVNVELPGVPLNYSIHAEQFLVANLALHSELQLKGLAISTNGYYFQAPCDHCCQFLKEVRDMSDTIVVITDPTGQSGTFKPFSTLLSQGSISRENVLRFLELSYNSIGFIDSSLYMDICINSGCNHLNCRALRAATMSYAPYSTCPSGVALIDRRGKVYSGVYMESVAHNSSLGPVQAALVDFVVNGDGQEFKEIVEAVLVERKCGGLSQEGIARMILEKIADPDCIFRVLHCKNN</sequence>
<dbReference type="AlphaFoldDB" id="A0A8T1YHQ8"/>
<evidence type="ECO:0000256" key="6">
    <source>
        <dbReference type="ARBA" id="ARBA00022833"/>
    </source>
</evidence>
<name>A0A8T1YHQ8_ARASU</name>
<feature type="domain" description="CMP/dCMP-type deaminase" evidence="7">
    <location>
        <begin position="20"/>
        <end position="151"/>
    </location>
</feature>
<evidence type="ECO:0000256" key="4">
    <source>
        <dbReference type="ARBA" id="ARBA00022723"/>
    </source>
</evidence>
<comment type="similarity">
    <text evidence="2">Belongs to the cytidine and deoxycytidylate deaminase family.</text>
</comment>
<dbReference type="GO" id="GO:0042803">
    <property type="term" value="F:protein homodimerization activity"/>
    <property type="evidence" value="ECO:0007669"/>
    <property type="project" value="UniProtKB-ARBA"/>
</dbReference>
<comment type="caution">
    <text evidence="8">The sequence shown here is derived from an EMBL/GenBank/DDBJ whole genome shotgun (WGS) entry which is preliminary data.</text>
</comment>
<dbReference type="PANTHER" id="PTHR11644">
    <property type="entry name" value="CYTIDINE DEAMINASE"/>
    <property type="match status" value="1"/>
</dbReference>
<dbReference type="CDD" id="cd01283">
    <property type="entry name" value="cytidine_deaminase"/>
    <property type="match status" value="2"/>
</dbReference>
<dbReference type="PIRSF" id="PIRSF006334">
    <property type="entry name" value="Cdd_plus_pseudo"/>
    <property type="match status" value="1"/>
</dbReference>
<dbReference type="Pfam" id="PF00383">
    <property type="entry name" value="dCMP_cyt_deam_1"/>
    <property type="match status" value="1"/>
</dbReference>
<accession>A0A8T1YHQ8</accession>
<dbReference type="Proteomes" id="UP000694251">
    <property type="component" value="Chromosome 12"/>
</dbReference>
<dbReference type="PROSITE" id="PS00903">
    <property type="entry name" value="CYT_DCMP_DEAMINASES_1"/>
    <property type="match status" value="1"/>
</dbReference>
<keyword evidence="9" id="KW-1185">Reference proteome</keyword>
<dbReference type="Pfam" id="PF08211">
    <property type="entry name" value="dCMP_cyt_deam_2"/>
    <property type="match status" value="1"/>
</dbReference>
<keyword evidence="4" id="KW-0479">Metal-binding</keyword>